<keyword evidence="1" id="KW-0175">Coiled coil</keyword>
<feature type="compositionally biased region" description="Polar residues" evidence="2">
    <location>
        <begin position="1490"/>
        <end position="1504"/>
    </location>
</feature>
<feature type="compositionally biased region" description="Basic and acidic residues" evidence="2">
    <location>
        <begin position="212"/>
        <end position="221"/>
    </location>
</feature>
<feature type="coiled-coil region" evidence="1">
    <location>
        <begin position="557"/>
        <end position="694"/>
    </location>
</feature>
<evidence type="ECO:0000256" key="1">
    <source>
        <dbReference type="SAM" id="Coils"/>
    </source>
</evidence>
<feature type="compositionally biased region" description="Low complexity" evidence="2">
    <location>
        <begin position="1315"/>
        <end position="1326"/>
    </location>
</feature>
<reference evidence="3 4" key="1">
    <citation type="journal article" date="2012" name="PLoS Pathog.">
        <title>Diverse lifestyles and strategies of plant pathogenesis encoded in the genomes of eighteen Dothideomycetes fungi.</title>
        <authorList>
            <person name="Ohm R.A."/>
            <person name="Feau N."/>
            <person name="Henrissat B."/>
            <person name="Schoch C.L."/>
            <person name="Horwitz B.A."/>
            <person name="Barry K.W."/>
            <person name="Condon B.J."/>
            <person name="Copeland A.C."/>
            <person name="Dhillon B."/>
            <person name="Glaser F."/>
            <person name="Hesse C.N."/>
            <person name="Kosti I."/>
            <person name="LaButti K."/>
            <person name="Lindquist E.A."/>
            <person name="Lucas S."/>
            <person name="Salamov A.A."/>
            <person name="Bradshaw R.E."/>
            <person name="Ciuffetti L."/>
            <person name="Hamelin R.C."/>
            <person name="Kema G.H.J."/>
            <person name="Lawrence C."/>
            <person name="Scott J.A."/>
            <person name="Spatafora J.W."/>
            <person name="Turgeon B.G."/>
            <person name="de Wit P.J.G.M."/>
            <person name="Zhong S."/>
            <person name="Goodwin S.B."/>
            <person name="Grigoriev I.V."/>
        </authorList>
    </citation>
    <scope>NUCLEOTIDE SEQUENCE [LARGE SCALE GENOMIC DNA]</scope>
    <source>
        <strain evidence="4">28A</strain>
    </source>
</reference>
<feature type="compositionally biased region" description="Basic and acidic residues" evidence="2">
    <location>
        <begin position="1437"/>
        <end position="1451"/>
    </location>
</feature>
<proteinExistence type="predicted"/>
<feature type="region of interest" description="Disordered" evidence="2">
    <location>
        <begin position="1"/>
        <end position="50"/>
    </location>
</feature>
<feature type="region of interest" description="Disordered" evidence="2">
    <location>
        <begin position="1304"/>
        <end position="1326"/>
    </location>
</feature>
<feature type="coiled-coil region" evidence="1">
    <location>
        <begin position="960"/>
        <end position="1140"/>
    </location>
</feature>
<accession>R0KJM6</accession>
<feature type="region of interest" description="Disordered" evidence="2">
    <location>
        <begin position="182"/>
        <end position="280"/>
    </location>
</feature>
<dbReference type="GeneID" id="19404403"/>
<dbReference type="STRING" id="671987.R0KJM6"/>
<feature type="compositionally biased region" description="Polar residues" evidence="2">
    <location>
        <begin position="454"/>
        <end position="463"/>
    </location>
</feature>
<dbReference type="RefSeq" id="XP_008024094.1">
    <property type="nucleotide sequence ID" value="XM_008025903.1"/>
</dbReference>
<feature type="region of interest" description="Disordered" evidence="2">
    <location>
        <begin position="1174"/>
        <end position="1217"/>
    </location>
</feature>
<feature type="compositionally biased region" description="Low complexity" evidence="2">
    <location>
        <begin position="1469"/>
        <end position="1483"/>
    </location>
</feature>
<name>R0KJM6_EXST2</name>
<feature type="compositionally biased region" description="Basic and acidic residues" evidence="2">
    <location>
        <begin position="1174"/>
        <end position="1191"/>
    </location>
</feature>
<feature type="region of interest" description="Disordered" evidence="2">
    <location>
        <begin position="425"/>
        <end position="506"/>
    </location>
</feature>
<reference evidence="3 4" key="2">
    <citation type="journal article" date="2013" name="PLoS Genet.">
        <title>Comparative genome structure, secondary metabolite, and effector coding capacity across Cochliobolus pathogens.</title>
        <authorList>
            <person name="Condon B.J."/>
            <person name="Leng Y."/>
            <person name="Wu D."/>
            <person name="Bushley K.E."/>
            <person name="Ohm R.A."/>
            <person name="Otillar R."/>
            <person name="Martin J."/>
            <person name="Schackwitz W."/>
            <person name="Grimwood J."/>
            <person name="MohdZainudin N."/>
            <person name="Xue C."/>
            <person name="Wang R."/>
            <person name="Manning V.A."/>
            <person name="Dhillon B."/>
            <person name="Tu Z.J."/>
            <person name="Steffenson B.J."/>
            <person name="Salamov A."/>
            <person name="Sun H."/>
            <person name="Lowry S."/>
            <person name="LaButti K."/>
            <person name="Han J."/>
            <person name="Copeland A."/>
            <person name="Lindquist E."/>
            <person name="Barry K."/>
            <person name="Schmutz J."/>
            <person name="Baker S.E."/>
            <person name="Ciuffetti L.M."/>
            <person name="Grigoriev I.V."/>
            <person name="Zhong S."/>
            <person name="Turgeon B.G."/>
        </authorList>
    </citation>
    <scope>NUCLEOTIDE SEQUENCE [LARGE SCALE GENOMIC DNA]</scope>
    <source>
        <strain evidence="4">28A</strain>
    </source>
</reference>
<dbReference type="EMBL" id="KB908548">
    <property type="protein sequence ID" value="EOA88182.1"/>
    <property type="molecule type" value="Genomic_DNA"/>
</dbReference>
<feature type="compositionally biased region" description="Basic and acidic residues" evidence="2">
    <location>
        <begin position="12"/>
        <end position="25"/>
    </location>
</feature>
<organism evidence="3 4">
    <name type="scientific">Exserohilum turcicum (strain 28A)</name>
    <name type="common">Northern leaf blight fungus</name>
    <name type="synonym">Setosphaeria turcica</name>
    <dbReference type="NCBI Taxonomy" id="671987"/>
    <lineage>
        <taxon>Eukaryota</taxon>
        <taxon>Fungi</taxon>
        <taxon>Dikarya</taxon>
        <taxon>Ascomycota</taxon>
        <taxon>Pezizomycotina</taxon>
        <taxon>Dothideomycetes</taxon>
        <taxon>Pleosporomycetidae</taxon>
        <taxon>Pleosporales</taxon>
        <taxon>Pleosporineae</taxon>
        <taxon>Pleosporaceae</taxon>
        <taxon>Exserohilum</taxon>
    </lineage>
</organism>
<sequence length="1580" mass="176637">MAEQAARGNQPVREHKPSRLRHEVRVTPNGDEREDQSHLGPMPHSDTVVPETQLDDTRCLDDNIHSDENESDCDQNLMSPNSRATLKGFVVTPKANPIDTDPCIFKSLTKELPGLDGGSAPSFSKPHYIRRSMQMPKTITTQGGLAGPQSATTTLASFQDQARRKMGLNVLVAATNPTSISVRGLPHSTQDAQYRTRVQEPEASNAFSRLPTNDRHDEKAGHFGPMQSGIGPGLPLPERAIERNNRTKKSGTANKDGDNGRDLPSQQHGGPLNHQPTNVAGPIQHFGDINETVREIIPDPQILPSVEVHNDQPRVTPENNMTSAFATHDPKEISLGYQVHEYQAQEQNHAERQTKSYRSTQEISKTTSAGLLNKPSQRASSMSTLKSASVATEQPLDFNSEQQCLRVEYSQDMIPRREQNSLQHPATISPKEPHDGNLPYPNGTPGDEYAFRGQSLSSNTHATSARPEARIKKPEEILHRVSGHAGPNRVVKPPRNSRAESKSAPQRFHASYMSPNVKSSVESLLLALEADSFRRDHEHDKESEHQKEKVSILCEQLDFQKMIIEDCKDQREKLQNALKGVTDKAKTNQNYLEGLHKDYENLRKSMLSTKEKDKKALRATIAEFEDEKQKLRHEFEDAATKLLEGQRKTKAVAEDLFSQLEVANAAKKSLMERLNQLEAAYAREQKKREDAESKLLSEFHHLQRQANDDSTTVINMLELLHTSIEKAATGDCPDSKIKESLDILKSLQKTPPLKIQDVQKVEGMAIMSSVPSTADLQACIQQQLQDLRNKMMNYEIIVAENCKMKESSSALTMQLEGQKQECCRLNEQTERLRQIEVDLKVRCSELERDLNDLRAAAHSSQTDISELERTNTDLRRKLKETENDLKAANVKISKAEESRKASEKEAAEHKHRYEVSQKQLESIVQKQADEKRNTATIHETLSEEYIVKLGEKEKEFKSQLDRIKLERNEKVIAIQQLNEDLAIANDQLDQLRKKTKDQQDSHDALQAQALQQHTTMCQEADERISQLCQEAQNTLQSTQDKVATLERENQTLLSRLEKAHTNEETMKKVEVSLSGEKHRLQEEMTKLSSAIQAKDLEISQIRADADDENRKIIAQYGNDIEDYKSRLSETSAKLKELEVKAILWENLNQAKISAAPTVVESELLDVEAERRHGLERAKDQDASSKRHDNHDTSQSLFSSQPDQNARAPKARKKVNRENQSVIEATQTQIDGLQFPGLIHDELSQTQVVDPDLFATFLRDPHDVPRLQEDRDYFSALNYTFDSVPETQDPGALPLSQQFFTERLGQAAEKDPERNSSSSTDFSTVTSKELAQMQKEVELNSTSKVRGHECVSANAKQSSVTMTPGPLHADGISVGSSCSSQHQERPRSQANTASRMMPPPSNIPSQSQSPVASRVIRIKLPSNREKLGSIIQGFDKSVPSEKRKLPTSETNRRTTSKKQRKPVSPMSAVPSPGSPKYSPGPSTGFIAGSRSRGSGKSNAKSTPTKPTRGRPQGSTSKIHSGVPTLVSSDATYPSLQLRFSPTNSASSKRPLSRVTRSNSRNGTAFGDDFNDRFNEELGGFH</sequence>
<feature type="compositionally biased region" description="Polar residues" evidence="2">
    <location>
        <begin position="1524"/>
        <end position="1561"/>
    </location>
</feature>
<protein>
    <submittedName>
        <fullName evidence="3">Uncharacterized protein</fullName>
    </submittedName>
</protein>
<feature type="compositionally biased region" description="Polar residues" evidence="2">
    <location>
        <begin position="264"/>
        <end position="278"/>
    </location>
</feature>
<dbReference type="HOGENOM" id="CLU_240700_0_0_1"/>
<dbReference type="OrthoDB" id="3798058at2759"/>
<keyword evidence="4" id="KW-1185">Reference proteome</keyword>
<dbReference type="Proteomes" id="UP000016935">
    <property type="component" value="Unassembled WGS sequence"/>
</dbReference>
<evidence type="ECO:0000313" key="4">
    <source>
        <dbReference type="Proteomes" id="UP000016935"/>
    </source>
</evidence>
<feature type="region of interest" description="Disordered" evidence="2">
    <location>
        <begin position="891"/>
        <end position="917"/>
    </location>
</feature>
<gene>
    <name evidence="3" type="ORF">SETTUDRAFT_38857</name>
</gene>
<feature type="region of interest" description="Disordered" evidence="2">
    <location>
        <begin position="1354"/>
        <end position="1411"/>
    </location>
</feature>
<feature type="compositionally biased region" description="Basic and acidic residues" evidence="2">
    <location>
        <begin position="893"/>
        <end position="915"/>
    </location>
</feature>
<feature type="compositionally biased region" description="Basic and acidic residues" evidence="2">
    <location>
        <begin position="467"/>
        <end position="479"/>
    </location>
</feature>
<feature type="compositionally biased region" description="Polar residues" evidence="2">
    <location>
        <begin position="1192"/>
        <end position="1203"/>
    </location>
</feature>
<evidence type="ECO:0000313" key="3">
    <source>
        <dbReference type="EMBL" id="EOA88182.1"/>
    </source>
</evidence>
<feature type="compositionally biased region" description="Polar residues" evidence="2">
    <location>
        <begin position="182"/>
        <end position="193"/>
    </location>
</feature>
<evidence type="ECO:0000256" key="2">
    <source>
        <dbReference type="SAM" id="MobiDB-lite"/>
    </source>
</evidence>
<dbReference type="eggNOG" id="ENOG502T1RK">
    <property type="taxonomic scope" value="Eukaryota"/>
</dbReference>
<feature type="region of interest" description="Disordered" evidence="2">
    <location>
        <begin position="1429"/>
        <end position="1580"/>
    </location>
</feature>